<evidence type="ECO:0000313" key="2">
    <source>
        <dbReference type="Proteomes" id="UP000238205"/>
    </source>
</evidence>
<dbReference type="Proteomes" id="UP000238205">
    <property type="component" value="Unassembled WGS sequence"/>
</dbReference>
<proteinExistence type="predicted"/>
<dbReference type="AlphaFoldDB" id="A0A2T0VT95"/>
<dbReference type="OrthoDB" id="2167036at2"/>
<gene>
    <name evidence="1" type="ORF">CLV38_1501</name>
</gene>
<organism evidence="1 2">
    <name type="scientific">Alkalibacterium olivapovliticus</name>
    <dbReference type="NCBI Taxonomy" id="99907"/>
    <lineage>
        <taxon>Bacteria</taxon>
        <taxon>Bacillati</taxon>
        <taxon>Bacillota</taxon>
        <taxon>Bacilli</taxon>
        <taxon>Lactobacillales</taxon>
        <taxon>Carnobacteriaceae</taxon>
        <taxon>Alkalibacterium</taxon>
    </lineage>
</organism>
<evidence type="ECO:0000313" key="1">
    <source>
        <dbReference type="EMBL" id="PRY73915.1"/>
    </source>
</evidence>
<protein>
    <submittedName>
        <fullName evidence="1">Uncharacterized protein</fullName>
    </submittedName>
</protein>
<dbReference type="EMBL" id="PVTO01000050">
    <property type="protein sequence ID" value="PRY73915.1"/>
    <property type="molecule type" value="Genomic_DNA"/>
</dbReference>
<reference evidence="1 2" key="1">
    <citation type="submission" date="2018-03" db="EMBL/GenBank/DDBJ databases">
        <title>Genomic Encyclopedia of Archaeal and Bacterial Type Strains, Phase II (KMG-II): from individual species to whole genera.</title>
        <authorList>
            <person name="Goeker M."/>
        </authorList>
    </citation>
    <scope>NUCLEOTIDE SEQUENCE [LARGE SCALE GENOMIC DNA]</scope>
    <source>
        <strain evidence="1 2">DSM 13175</strain>
    </source>
</reference>
<sequence length="66" mass="7439">MEVTYGLNNQKIGRVVAWHEDATQKGNFVLTIETSTGTVIHSVEKKLSKKQEEELKRIVPKDDTGL</sequence>
<accession>A0A2T0VT95</accession>
<name>A0A2T0VT95_9LACT</name>
<keyword evidence="2" id="KW-1185">Reference proteome</keyword>
<comment type="caution">
    <text evidence="1">The sequence shown here is derived from an EMBL/GenBank/DDBJ whole genome shotgun (WGS) entry which is preliminary data.</text>
</comment>
<dbReference type="RefSeq" id="WP_106196414.1">
    <property type="nucleotide sequence ID" value="NZ_PVTO01000050.1"/>
</dbReference>